<feature type="domain" description="Zn(2)-C6 fungal-type" evidence="8">
    <location>
        <begin position="105"/>
        <end position="133"/>
    </location>
</feature>
<dbReference type="InterPro" id="IPR021858">
    <property type="entry name" value="Fun_TF"/>
</dbReference>
<keyword evidence="2" id="KW-0862">Zinc</keyword>
<evidence type="ECO:0000256" key="1">
    <source>
        <dbReference type="ARBA" id="ARBA00004123"/>
    </source>
</evidence>
<feature type="compositionally biased region" description="Basic residues" evidence="7">
    <location>
        <begin position="75"/>
        <end position="86"/>
    </location>
</feature>
<dbReference type="Proteomes" id="UP001287356">
    <property type="component" value="Unassembled WGS sequence"/>
</dbReference>
<sequence length="568" mass="64414">MTAHLTFTETWTMAFDGDNNGQYNIIREQGLDNVLMSLKSEPLNDDNFCIDDLEEAPLTSVPTSAHNSATDPPRVKRPPGRPRKHPVTPAVGASSKITNVRSKTGCFTCRKRKKKCDEAKPRCMNCKKNALVCEGYPERRIWKGAKERAEEERMKHQNLPPTPLQPILYGLETLEDMIFWKHYNEKLSTVLTVEGELKNAFKDMMVPIATKHQGLMHSILSLASKHIDFDTPYGINILSNNPNTTLGALRNRSIHHQNKAVQEFYTQPSGEEEPIEDNVLISARFGQMLCFFLEAQVEGKSPGYHRWYFLEYRRLIVTSIPNDSAFLSFISEFFEYHMYADELIYSALEPGRQTVSEGTHTHSNIDQPKLLGVTDGMLDYLSQTTAIRNAIRRNMLAYIDPIVDYKSICKVVELMNAINKWVPHWPPGDSRESVGYLYRQMVYIHLLRTVNPPSQIATAIMPSPHAENLSEAVESSLALLKNLRPNDPSQRLLLLPCFIIGTASVAQEHQGAVRIAIKTIKGYTGMRNADTVMGVLEKVWQLMSAGEWLAVWDWPEVAHKMELDFIPA</sequence>
<dbReference type="GO" id="GO:0045944">
    <property type="term" value="P:positive regulation of transcription by RNA polymerase II"/>
    <property type="evidence" value="ECO:0007669"/>
    <property type="project" value="TreeGrafter"/>
</dbReference>
<dbReference type="PANTHER" id="PTHR37534:SF38">
    <property type="entry name" value="ZN(2)-C6 FUNGAL-TYPE DOMAIN-CONTAINING PROTEIN"/>
    <property type="match status" value="1"/>
</dbReference>
<dbReference type="GO" id="GO:0000976">
    <property type="term" value="F:transcription cis-regulatory region binding"/>
    <property type="evidence" value="ECO:0007669"/>
    <property type="project" value="TreeGrafter"/>
</dbReference>
<dbReference type="Pfam" id="PF00172">
    <property type="entry name" value="Zn_clus"/>
    <property type="match status" value="1"/>
</dbReference>
<evidence type="ECO:0000256" key="5">
    <source>
        <dbReference type="ARBA" id="ARBA00023163"/>
    </source>
</evidence>
<organism evidence="9 10">
    <name type="scientific">Lasiosphaeria ovina</name>
    <dbReference type="NCBI Taxonomy" id="92902"/>
    <lineage>
        <taxon>Eukaryota</taxon>
        <taxon>Fungi</taxon>
        <taxon>Dikarya</taxon>
        <taxon>Ascomycota</taxon>
        <taxon>Pezizomycotina</taxon>
        <taxon>Sordariomycetes</taxon>
        <taxon>Sordariomycetidae</taxon>
        <taxon>Sordariales</taxon>
        <taxon>Lasiosphaeriaceae</taxon>
        <taxon>Lasiosphaeria</taxon>
    </lineage>
</organism>
<dbReference type="CDD" id="cd00067">
    <property type="entry name" value="GAL4"/>
    <property type="match status" value="1"/>
</dbReference>
<keyword evidence="6" id="KW-0539">Nucleus</keyword>
<dbReference type="Pfam" id="PF11951">
    <property type="entry name" value="Fungal_trans_2"/>
    <property type="match status" value="1"/>
</dbReference>
<reference evidence="9" key="1">
    <citation type="journal article" date="2023" name="Mol. Phylogenet. Evol.">
        <title>Genome-scale phylogeny and comparative genomics of the fungal order Sordariales.</title>
        <authorList>
            <person name="Hensen N."/>
            <person name="Bonometti L."/>
            <person name="Westerberg I."/>
            <person name="Brannstrom I.O."/>
            <person name="Guillou S."/>
            <person name="Cros-Aarteil S."/>
            <person name="Calhoun S."/>
            <person name="Haridas S."/>
            <person name="Kuo A."/>
            <person name="Mondo S."/>
            <person name="Pangilinan J."/>
            <person name="Riley R."/>
            <person name="LaButti K."/>
            <person name="Andreopoulos B."/>
            <person name="Lipzen A."/>
            <person name="Chen C."/>
            <person name="Yan M."/>
            <person name="Daum C."/>
            <person name="Ng V."/>
            <person name="Clum A."/>
            <person name="Steindorff A."/>
            <person name="Ohm R.A."/>
            <person name="Martin F."/>
            <person name="Silar P."/>
            <person name="Natvig D.O."/>
            <person name="Lalanne C."/>
            <person name="Gautier V."/>
            <person name="Ament-Velasquez S.L."/>
            <person name="Kruys A."/>
            <person name="Hutchinson M.I."/>
            <person name="Powell A.J."/>
            <person name="Barry K."/>
            <person name="Miller A.N."/>
            <person name="Grigoriev I.V."/>
            <person name="Debuchy R."/>
            <person name="Gladieux P."/>
            <person name="Hiltunen Thoren M."/>
            <person name="Johannesson H."/>
        </authorList>
    </citation>
    <scope>NUCLEOTIDE SEQUENCE</scope>
    <source>
        <strain evidence="9">CBS 958.72</strain>
    </source>
</reference>
<keyword evidence="3" id="KW-0805">Transcription regulation</keyword>
<dbReference type="EMBL" id="JAULSN010000005">
    <property type="protein sequence ID" value="KAK3371247.1"/>
    <property type="molecule type" value="Genomic_DNA"/>
</dbReference>
<keyword evidence="5" id="KW-0804">Transcription</keyword>
<keyword evidence="4" id="KW-0238">DNA-binding</keyword>
<proteinExistence type="predicted"/>
<evidence type="ECO:0000256" key="6">
    <source>
        <dbReference type="ARBA" id="ARBA00023242"/>
    </source>
</evidence>
<evidence type="ECO:0000256" key="7">
    <source>
        <dbReference type="SAM" id="MobiDB-lite"/>
    </source>
</evidence>
<dbReference type="PROSITE" id="PS00463">
    <property type="entry name" value="ZN2_CY6_FUNGAL_1"/>
    <property type="match status" value="1"/>
</dbReference>
<evidence type="ECO:0000313" key="9">
    <source>
        <dbReference type="EMBL" id="KAK3371247.1"/>
    </source>
</evidence>
<evidence type="ECO:0000256" key="3">
    <source>
        <dbReference type="ARBA" id="ARBA00023015"/>
    </source>
</evidence>
<comment type="subcellular location">
    <subcellularLocation>
        <location evidence="1">Nucleus</location>
    </subcellularLocation>
</comment>
<dbReference type="PROSITE" id="PS50048">
    <property type="entry name" value="ZN2_CY6_FUNGAL_2"/>
    <property type="match status" value="1"/>
</dbReference>
<name>A0AAE0N583_9PEZI</name>
<dbReference type="AlphaFoldDB" id="A0AAE0N583"/>
<dbReference type="PANTHER" id="PTHR37534">
    <property type="entry name" value="TRANSCRIPTIONAL ACTIVATOR PROTEIN UGA3"/>
    <property type="match status" value="1"/>
</dbReference>
<accession>A0AAE0N583</accession>
<feature type="region of interest" description="Disordered" evidence="7">
    <location>
        <begin position="59"/>
        <end position="92"/>
    </location>
</feature>
<dbReference type="GO" id="GO:0005634">
    <property type="term" value="C:nucleus"/>
    <property type="evidence" value="ECO:0007669"/>
    <property type="project" value="UniProtKB-SubCell"/>
</dbReference>
<feature type="compositionally biased region" description="Polar residues" evidence="7">
    <location>
        <begin position="60"/>
        <end position="70"/>
    </location>
</feature>
<comment type="caution">
    <text evidence="9">The sequence shown here is derived from an EMBL/GenBank/DDBJ whole genome shotgun (WGS) entry which is preliminary data.</text>
</comment>
<keyword evidence="10" id="KW-1185">Reference proteome</keyword>
<dbReference type="InterPro" id="IPR001138">
    <property type="entry name" value="Zn2Cys6_DnaBD"/>
</dbReference>
<dbReference type="GO" id="GO:0000981">
    <property type="term" value="F:DNA-binding transcription factor activity, RNA polymerase II-specific"/>
    <property type="evidence" value="ECO:0007669"/>
    <property type="project" value="InterPro"/>
</dbReference>
<gene>
    <name evidence="9" type="ORF">B0T24DRAFT_628249</name>
</gene>
<evidence type="ECO:0000259" key="8">
    <source>
        <dbReference type="PROSITE" id="PS50048"/>
    </source>
</evidence>
<evidence type="ECO:0000256" key="2">
    <source>
        <dbReference type="ARBA" id="ARBA00022833"/>
    </source>
</evidence>
<evidence type="ECO:0000313" key="10">
    <source>
        <dbReference type="Proteomes" id="UP001287356"/>
    </source>
</evidence>
<evidence type="ECO:0000256" key="4">
    <source>
        <dbReference type="ARBA" id="ARBA00023125"/>
    </source>
</evidence>
<dbReference type="GO" id="GO:0008270">
    <property type="term" value="F:zinc ion binding"/>
    <property type="evidence" value="ECO:0007669"/>
    <property type="project" value="InterPro"/>
</dbReference>
<reference evidence="9" key="2">
    <citation type="submission" date="2023-06" db="EMBL/GenBank/DDBJ databases">
        <authorList>
            <consortium name="Lawrence Berkeley National Laboratory"/>
            <person name="Haridas S."/>
            <person name="Hensen N."/>
            <person name="Bonometti L."/>
            <person name="Westerberg I."/>
            <person name="Brannstrom I.O."/>
            <person name="Guillou S."/>
            <person name="Cros-Aarteil S."/>
            <person name="Calhoun S."/>
            <person name="Kuo A."/>
            <person name="Mondo S."/>
            <person name="Pangilinan J."/>
            <person name="Riley R."/>
            <person name="Labutti K."/>
            <person name="Andreopoulos B."/>
            <person name="Lipzen A."/>
            <person name="Chen C."/>
            <person name="Yanf M."/>
            <person name="Daum C."/>
            <person name="Ng V."/>
            <person name="Clum A."/>
            <person name="Steindorff A."/>
            <person name="Ohm R."/>
            <person name="Martin F."/>
            <person name="Silar P."/>
            <person name="Natvig D."/>
            <person name="Lalanne C."/>
            <person name="Gautier V."/>
            <person name="Ament-Velasquez S.L."/>
            <person name="Kruys A."/>
            <person name="Hutchinson M.I."/>
            <person name="Powell A.J."/>
            <person name="Barry K."/>
            <person name="Miller A.N."/>
            <person name="Grigoriev I.V."/>
            <person name="Debuchy R."/>
            <person name="Gladieux P."/>
            <person name="Thoren M.H."/>
            <person name="Johannesson H."/>
        </authorList>
    </citation>
    <scope>NUCLEOTIDE SEQUENCE</scope>
    <source>
        <strain evidence="9">CBS 958.72</strain>
    </source>
</reference>
<dbReference type="SUPFAM" id="SSF57701">
    <property type="entry name" value="Zn2/Cys6 DNA-binding domain"/>
    <property type="match status" value="1"/>
</dbReference>
<dbReference type="InterPro" id="IPR036864">
    <property type="entry name" value="Zn2-C6_fun-type_DNA-bd_sf"/>
</dbReference>
<dbReference type="SMART" id="SM00066">
    <property type="entry name" value="GAL4"/>
    <property type="match status" value="1"/>
</dbReference>
<dbReference type="Gene3D" id="4.10.240.10">
    <property type="entry name" value="Zn(2)-C6 fungal-type DNA-binding domain"/>
    <property type="match status" value="1"/>
</dbReference>
<protein>
    <submittedName>
        <fullName evidence="9">Fungal-specific transcription factor domain-containing protein</fullName>
    </submittedName>
</protein>